<evidence type="ECO:0000313" key="1">
    <source>
        <dbReference type="EMBL" id="GGA87827.1"/>
    </source>
</evidence>
<name>A0A916S9V3_9HYPH</name>
<reference evidence="1" key="1">
    <citation type="journal article" date="2014" name="Int. J. Syst. Evol. Microbiol.">
        <title>Complete genome sequence of Corynebacterium casei LMG S-19264T (=DSM 44701T), isolated from a smear-ripened cheese.</title>
        <authorList>
            <consortium name="US DOE Joint Genome Institute (JGI-PGF)"/>
            <person name="Walter F."/>
            <person name="Albersmeier A."/>
            <person name="Kalinowski J."/>
            <person name="Ruckert C."/>
        </authorList>
    </citation>
    <scope>NUCLEOTIDE SEQUENCE</scope>
    <source>
        <strain evidence="1">CGMCC 1.15082</strain>
    </source>
</reference>
<evidence type="ECO:0000313" key="2">
    <source>
        <dbReference type="Proteomes" id="UP000646478"/>
    </source>
</evidence>
<comment type="caution">
    <text evidence="1">The sequence shown here is derived from an EMBL/GenBank/DDBJ whole genome shotgun (WGS) entry which is preliminary data.</text>
</comment>
<accession>A0A916S9V3</accession>
<organism evidence="1 2">
    <name type="scientific">Brucella endophytica</name>
    <dbReference type="NCBI Taxonomy" id="1963359"/>
    <lineage>
        <taxon>Bacteria</taxon>
        <taxon>Pseudomonadati</taxon>
        <taxon>Pseudomonadota</taxon>
        <taxon>Alphaproteobacteria</taxon>
        <taxon>Hyphomicrobiales</taxon>
        <taxon>Brucellaceae</taxon>
        <taxon>Brucella/Ochrobactrum group</taxon>
        <taxon>Brucella</taxon>
    </lineage>
</organism>
<dbReference type="EMBL" id="BMHH01000004">
    <property type="protein sequence ID" value="GGA87827.1"/>
    <property type="molecule type" value="Genomic_DNA"/>
</dbReference>
<gene>
    <name evidence="1" type="ORF">GCM10011491_14470</name>
</gene>
<dbReference type="AlphaFoldDB" id="A0A916S9V3"/>
<dbReference type="RefSeq" id="WP_188822902.1">
    <property type="nucleotide sequence ID" value="NZ_BMHH01000004.1"/>
</dbReference>
<keyword evidence="2" id="KW-1185">Reference proteome</keyword>
<sequence>MTNQDVYIATDTYRTMLDELEHIARTFDPTSPHDLRTQLIQAVGEEGGIWPDSCLSNPNHNEKKAA</sequence>
<protein>
    <submittedName>
        <fullName evidence="1">Uncharacterized protein</fullName>
    </submittedName>
</protein>
<dbReference type="Proteomes" id="UP000646478">
    <property type="component" value="Unassembled WGS sequence"/>
</dbReference>
<proteinExistence type="predicted"/>
<reference evidence="1" key="2">
    <citation type="submission" date="2020-09" db="EMBL/GenBank/DDBJ databases">
        <authorList>
            <person name="Sun Q."/>
            <person name="Zhou Y."/>
        </authorList>
    </citation>
    <scope>NUCLEOTIDE SEQUENCE</scope>
    <source>
        <strain evidence="1">CGMCC 1.15082</strain>
    </source>
</reference>